<keyword evidence="4" id="KW-0805">Transcription regulation</keyword>
<evidence type="ECO:0000256" key="5">
    <source>
        <dbReference type="ARBA" id="ARBA00023125"/>
    </source>
</evidence>
<dbReference type="AlphaFoldDB" id="A0A1A8IEY9"/>
<dbReference type="InterPro" id="IPR000949">
    <property type="entry name" value="ELM2_dom"/>
</dbReference>
<evidence type="ECO:0000256" key="1">
    <source>
        <dbReference type="ARBA" id="ARBA00004123"/>
    </source>
</evidence>
<proteinExistence type="predicted"/>
<feature type="region of interest" description="Disordered" evidence="9">
    <location>
        <begin position="570"/>
        <end position="596"/>
    </location>
</feature>
<evidence type="ECO:0000256" key="9">
    <source>
        <dbReference type="SAM" id="MobiDB-lite"/>
    </source>
</evidence>
<evidence type="ECO:0000313" key="13">
    <source>
        <dbReference type="EMBL" id="SBQ95736.1"/>
    </source>
</evidence>
<keyword evidence="8" id="KW-0479">Metal-binding</keyword>
<dbReference type="PROSITE" id="PS51293">
    <property type="entry name" value="SANT"/>
    <property type="match status" value="1"/>
</dbReference>
<dbReference type="PROSITE" id="PS51156">
    <property type="entry name" value="ELM2"/>
    <property type="match status" value="1"/>
</dbReference>
<dbReference type="PROSITE" id="PS00028">
    <property type="entry name" value="ZINC_FINGER_C2H2_1"/>
    <property type="match status" value="1"/>
</dbReference>
<evidence type="ECO:0000256" key="8">
    <source>
        <dbReference type="PROSITE-ProRule" id="PRU00042"/>
    </source>
</evidence>
<keyword evidence="8" id="KW-0862">Zinc</keyword>
<keyword evidence="6" id="KW-0804">Transcription</keyword>
<dbReference type="InterPro" id="IPR009057">
    <property type="entry name" value="Homeodomain-like_sf"/>
</dbReference>
<keyword evidence="7" id="KW-0539">Nucleus</keyword>
<accession>A0A1A8IEY9</accession>
<keyword evidence="3" id="KW-0007">Acetylation</keyword>
<organism evidence="13">
    <name type="scientific">Nothobranchius kuhntae</name>
    <name type="common">Beira killifish</name>
    <dbReference type="NCBI Taxonomy" id="321403"/>
    <lineage>
        <taxon>Eukaryota</taxon>
        <taxon>Metazoa</taxon>
        <taxon>Chordata</taxon>
        <taxon>Craniata</taxon>
        <taxon>Vertebrata</taxon>
        <taxon>Euteleostomi</taxon>
        <taxon>Actinopterygii</taxon>
        <taxon>Neopterygii</taxon>
        <taxon>Teleostei</taxon>
        <taxon>Neoteleostei</taxon>
        <taxon>Acanthomorphata</taxon>
        <taxon>Ovalentaria</taxon>
        <taxon>Atherinomorphae</taxon>
        <taxon>Cyprinodontiformes</taxon>
        <taxon>Nothobranchiidae</taxon>
        <taxon>Nothobranchius</taxon>
    </lineage>
</organism>
<dbReference type="Gene3D" id="1.10.10.60">
    <property type="entry name" value="Homeodomain-like"/>
    <property type="match status" value="1"/>
</dbReference>
<dbReference type="GO" id="GO:0006357">
    <property type="term" value="P:regulation of transcription by RNA polymerase II"/>
    <property type="evidence" value="ECO:0007669"/>
    <property type="project" value="TreeGrafter"/>
</dbReference>
<protein>
    <submittedName>
        <fullName evidence="13">ELM2 and Myb/SANT-like domain containing 1</fullName>
    </submittedName>
</protein>
<gene>
    <name evidence="13" type="primary">ELMSAN1</name>
</gene>
<dbReference type="SMART" id="SM00717">
    <property type="entry name" value="SANT"/>
    <property type="match status" value="1"/>
</dbReference>
<evidence type="ECO:0000259" key="12">
    <source>
        <dbReference type="PROSITE" id="PS51293"/>
    </source>
</evidence>
<keyword evidence="8" id="KW-0863">Zinc-finger</keyword>
<dbReference type="PROSITE" id="PS50157">
    <property type="entry name" value="ZINC_FINGER_C2H2_2"/>
    <property type="match status" value="1"/>
</dbReference>
<dbReference type="InterPro" id="IPR013087">
    <property type="entry name" value="Znf_C2H2_type"/>
</dbReference>
<dbReference type="InterPro" id="IPR001005">
    <property type="entry name" value="SANT/Myb"/>
</dbReference>
<feature type="compositionally biased region" description="Acidic residues" evidence="9">
    <location>
        <begin position="582"/>
        <end position="596"/>
    </location>
</feature>
<dbReference type="PANTHER" id="PTHR16089:SF24">
    <property type="entry name" value="MITOTIC DEACETYLASE-ASSOCIATED SANT DOMAIN PROTEIN"/>
    <property type="match status" value="1"/>
</dbReference>
<reference evidence="13" key="2">
    <citation type="submission" date="2016-06" db="EMBL/GenBank/DDBJ databases">
        <title>The genome of a short-lived fish provides insights into sex chromosome evolution and the genetic control of aging.</title>
        <authorList>
            <person name="Reichwald K."/>
            <person name="Felder M."/>
            <person name="Petzold A."/>
            <person name="Koch P."/>
            <person name="Groth M."/>
            <person name="Platzer M."/>
        </authorList>
    </citation>
    <scope>NUCLEOTIDE SEQUENCE</scope>
    <source>
        <tissue evidence="13">Brain</tissue>
    </source>
</reference>
<dbReference type="Pfam" id="PF01448">
    <property type="entry name" value="ELM2"/>
    <property type="match status" value="1"/>
</dbReference>
<dbReference type="InterPro" id="IPR017884">
    <property type="entry name" value="SANT_dom"/>
</dbReference>
<evidence type="ECO:0000256" key="2">
    <source>
        <dbReference type="ARBA" id="ARBA00022553"/>
    </source>
</evidence>
<dbReference type="GO" id="GO:0000118">
    <property type="term" value="C:histone deacetylase complex"/>
    <property type="evidence" value="ECO:0007669"/>
    <property type="project" value="TreeGrafter"/>
</dbReference>
<dbReference type="InterPro" id="IPR051066">
    <property type="entry name" value="Trans_reg/Corepressor"/>
</dbReference>
<dbReference type="FunFam" id="1.10.10.60:FF:000086">
    <property type="entry name" value="transcriptional-regulating factor 1 isoform X1"/>
    <property type="match status" value="1"/>
</dbReference>
<feature type="compositionally biased region" description="Basic and acidic residues" evidence="9">
    <location>
        <begin position="426"/>
        <end position="437"/>
    </location>
</feature>
<feature type="region of interest" description="Disordered" evidence="9">
    <location>
        <begin position="529"/>
        <end position="549"/>
    </location>
</feature>
<dbReference type="GO" id="GO:0003677">
    <property type="term" value="F:DNA binding"/>
    <property type="evidence" value="ECO:0007669"/>
    <property type="project" value="UniProtKB-KW"/>
</dbReference>
<feature type="compositionally biased region" description="Polar residues" evidence="9">
    <location>
        <begin position="495"/>
        <end position="508"/>
    </location>
</feature>
<feature type="region of interest" description="Disordered" evidence="9">
    <location>
        <begin position="473"/>
        <end position="511"/>
    </location>
</feature>
<dbReference type="GO" id="GO:0008270">
    <property type="term" value="F:zinc ion binding"/>
    <property type="evidence" value="ECO:0007669"/>
    <property type="project" value="UniProtKB-KW"/>
</dbReference>
<dbReference type="SUPFAM" id="SSF46689">
    <property type="entry name" value="Homeodomain-like"/>
    <property type="match status" value="1"/>
</dbReference>
<reference evidence="13" key="1">
    <citation type="submission" date="2016-05" db="EMBL/GenBank/DDBJ databases">
        <authorList>
            <person name="Lavstsen T."/>
            <person name="Jespersen J.S."/>
        </authorList>
    </citation>
    <scope>NUCLEOTIDE SEQUENCE</scope>
    <source>
        <tissue evidence="13">Brain</tissue>
    </source>
</reference>
<keyword evidence="5" id="KW-0238">DNA-binding</keyword>
<feature type="domain" description="ELM2" evidence="11">
    <location>
        <begin position="230"/>
        <end position="322"/>
    </location>
</feature>
<keyword evidence="2" id="KW-0597">Phosphoprotein</keyword>
<evidence type="ECO:0000259" key="11">
    <source>
        <dbReference type="PROSITE" id="PS51156"/>
    </source>
</evidence>
<evidence type="ECO:0000256" key="7">
    <source>
        <dbReference type="ARBA" id="ARBA00023242"/>
    </source>
</evidence>
<dbReference type="PANTHER" id="PTHR16089">
    <property type="entry name" value="REST COREPRESSOR COREST PROTEIN-RELATED"/>
    <property type="match status" value="1"/>
</dbReference>
<feature type="domain" description="C2H2-type" evidence="10">
    <location>
        <begin position="513"/>
        <end position="540"/>
    </location>
</feature>
<feature type="region of interest" description="Disordered" evidence="9">
    <location>
        <begin position="407"/>
        <end position="437"/>
    </location>
</feature>
<sequence>MESLPAKVVKTEDGASCRQASITPLVIPVSVPVQGGQAEAVAGWSQARLGAGERPAGPADRKPSVIVARRRSQKYTVAGSFSQDEDNDPGQDEDGKSKFKRRTRPEPLIIPLPKPSTLIPASVYSSITPYQSNLRSPVRMPDNPHAPPPYTPPPILSPIRVGTGLYFSAFLTNIAVSNQILPPPPPPPPAATPKSATCSLLRSSQSSVSSDITPPVLPLISDATPVCLEPRINIGQQYQAEIPDLQQLPSSQFDQHKADLVWLPSDASDFNPGARDSIEDLMNMACSSVLSGGGTNQELVLHCLHECGGKILETLERLMLQDSVFPRGHHLEGYHYSGSDSWSAEEKCYFNKGISAYRKDFFLVQKLVRTKTVAQCVEFYYTYKKHVKIGRSGTLIYGETEPLESRVAEEELDHKGSQRLEPQQEEDSRKWEGSADRKQDVCPIRVTHTLPSTENTVLIMKSRDDIGREQPLSRVIHQPPPPPPSSKSRFDGSTRKTSPSTGNKTSVAQEGEFPCKKCGRIFYKVKSRSAHMKSHAEQEKKAAALRQKEAEERAAAKAAAEAAAFLAARQHNGTRQLGGDSTNDDSSDGEDEDWRH</sequence>
<name>A0A1A8IEY9_NOTKU</name>
<dbReference type="GO" id="GO:0005667">
    <property type="term" value="C:transcription regulator complex"/>
    <property type="evidence" value="ECO:0007669"/>
    <property type="project" value="TreeGrafter"/>
</dbReference>
<feature type="domain" description="SANT" evidence="12">
    <location>
        <begin position="337"/>
        <end position="388"/>
    </location>
</feature>
<feature type="compositionally biased region" description="Basic and acidic residues" evidence="9">
    <location>
        <begin position="534"/>
        <end position="549"/>
    </location>
</feature>
<dbReference type="SMART" id="SM01189">
    <property type="entry name" value="ELM2"/>
    <property type="match status" value="1"/>
</dbReference>
<feature type="region of interest" description="Disordered" evidence="9">
    <location>
        <begin position="49"/>
        <end position="112"/>
    </location>
</feature>
<feature type="compositionally biased region" description="Acidic residues" evidence="9">
    <location>
        <begin position="83"/>
        <end position="92"/>
    </location>
</feature>
<evidence type="ECO:0000256" key="3">
    <source>
        <dbReference type="ARBA" id="ARBA00022990"/>
    </source>
</evidence>
<evidence type="ECO:0000256" key="6">
    <source>
        <dbReference type="ARBA" id="ARBA00023163"/>
    </source>
</evidence>
<comment type="subcellular location">
    <subcellularLocation>
        <location evidence="1">Nucleus</location>
    </subcellularLocation>
</comment>
<feature type="compositionally biased region" description="Basic and acidic residues" evidence="9">
    <location>
        <begin position="407"/>
        <end position="418"/>
    </location>
</feature>
<dbReference type="GO" id="GO:0003714">
    <property type="term" value="F:transcription corepressor activity"/>
    <property type="evidence" value="ECO:0007669"/>
    <property type="project" value="TreeGrafter"/>
</dbReference>
<evidence type="ECO:0000256" key="4">
    <source>
        <dbReference type="ARBA" id="ARBA00023015"/>
    </source>
</evidence>
<dbReference type="EMBL" id="HAED01009524">
    <property type="protein sequence ID" value="SBQ95736.1"/>
    <property type="molecule type" value="Transcribed_RNA"/>
</dbReference>
<evidence type="ECO:0000259" key="10">
    <source>
        <dbReference type="PROSITE" id="PS50157"/>
    </source>
</evidence>